<feature type="transmembrane region" description="Helical" evidence="2">
    <location>
        <begin position="188"/>
        <end position="208"/>
    </location>
</feature>
<organism evidence="3 4">
    <name type="scientific">Pocillopora damicornis</name>
    <name type="common">Cauliflower coral</name>
    <name type="synonym">Millepora damicornis</name>
    <dbReference type="NCBI Taxonomy" id="46731"/>
    <lineage>
        <taxon>Eukaryota</taxon>
        <taxon>Metazoa</taxon>
        <taxon>Cnidaria</taxon>
        <taxon>Anthozoa</taxon>
        <taxon>Hexacorallia</taxon>
        <taxon>Scleractinia</taxon>
        <taxon>Astrocoeniina</taxon>
        <taxon>Pocilloporidae</taxon>
        <taxon>Pocillopora</taxon>
    </lineage>
</organism>
<dbReference type="AlphaFoldDB" id="A0A3M6T7P7"/>
<comment type="caution">
    <text evidence="3">The sequence shown here is derived from an EMBL/GenBank/DDBJ whole genome shotgun (WGS) entry which is preliminary data.</text>
</comment>
<dbReference type="Gene3D" id="3.40.1090.10">
    <property type="entry name" value="Cytosolic phospholipase A2 catalytic domain"/>
    <property type="match status" value="1"/>
</dbReference>
<evidence type="ECO:0000256" key="1">
    <source>
        <dbReference type="SAM" id="MobiDB-lite"/>
    </source>
</evidence>
<dbReference type="GO" id="GO:0005544">
    <property type="term" value="F:calcium-dependent phospholipid binding"/>
    <property type="evidence" value="ECO:0007669"/>
    <property type="project" value="TreeGrafter"/>
</dbReference>
<gene>
    <name evidence="3" type="ORF">pdam_00022480</name>
</gene>
<dbReference type="SUPFAM" id="SSF52151">
    <property type="entry name" value="FabD/lysophospholipase-like"/>
    <property type="match status" value="1"/>
</dbReference>
<feature type="transmembrane region" description="Helical" evidence="2">
    <location>
        <begin position="276"/>
        <end position="298"/>
    </location>
</feature>
<feature type="transmembrane region" description="Helical" evidence="2">
    <location>
        <begin position="506"/>
        <end position="527"/>
    </location>
</feature>
<accession>A0A3M6T7P7</accession>
<dbReference type="PANTHER" id="PTHR10728">
    <property type="entry name" value="CYTOSOLIC PHOSPHOLIPASE A2"/>
    <property type="match status" value="1"/>
</dbReference>
<evidence type="ECO:0000313" key="4">
    <source>
        <dbReference type="Proteomes" id="UP000275408"/>
    </source>
</evidence>
<evidence type="ECO:0008006" key="5">
    <source>
        <dbReference type="Google" id="ProtNLM"/>
    </source>
</evidence>
<feature type="region of interest" description="Disordered" evidence="1">
    <location>
        <begin position="150"/>
        <end position="179"/>
    </location>
</feature>
<keyword evidence="2" id="KW-0472">Membrane</keyword>
<evidence type="ECO:0000313" key="3">
    <source>
        <dbReference type="EMBL" id="RMX37410.1"/>
    </source>
</evidence>
<dbReference type="GO" id="GO:0005829">
    <property type="term" value="C:cytosol"/>
    <property type="evidence" value="ECO:0007669"/>
    <property type="project" value="TreeGrafter"/>
</dbReference>
<feature type="transmembrane region" description="Helical" evidence="2">
    <location>
        <begin position="304"/>
        <end position="325"/>
    </location>
</feature>
<dbReference type="EMBL" id="RCHS01004142">
    <property type="protein sequence ID" value="RMX37410.1"/>
    <property type="molecule type" value="Genomic_DNA"/>
</dbReference>
<keyword evidence="4" id="KW-1185">Reference proteome</keyword>
<feature type="transmembrane region" description="Helical" evidence="2">
    <location>
        <begin position="106"/>
        <end position="127"/>
    </location>
</feature>
<evidence type="ECO:0000256" key="2">
    <source>
        <dbReference type="SAM" id="Phobius"/>
    </source>
</evidence>
<feature type="transmembrane region" description="Helical" evidence="2">
    <location>
        <begin position="250"/>
        <end position="269"/>
    </location>
</feature>
<name>A0A3M6T7P7_POCDA</name>
<dbReference type="PANTHER" id="PTHR10728:SF40">
    <property type="entry name" value="PATATIN FAMILY PROTEIN"/>
    <property type="match status" value="1"/>
</dbReference>
<keyword evidence="2" id="KW-0812">Transmembrane</keyword>
<reference evidence="3 4" key="1">
    <citation type="journal article" date="2018" name="Sci. Rep.">
        <title>Comparative analysis of the Pocillopora damicornis genome highlights role of immune system in coral evolution.</title>
        <authorList>
            <person name="Cunning R."/>
            <person name="Bay R.A."/>
            <person name="Gillette P."/>
            <person name="Baker A.C."/>
            <person name="Traylor-Knowles N."/>
        </authorList>
    </citation>
    <scope>NUCLEOTIDE SEQUENCE [LARGE SCALE GENOMIC DNA]</scope>
    <source>
        <strain evidence="3">RSMAS</strain>
        <tissue evidence="3">Whole animal</tissue>
    </source>
</reference>
<feature type="transmembrane region" description="Helical" evidence="2">
    <location>
        <begin position="220"/>
        <end position="244"/>
    </location>
</feature>
<dbReference type="InterPro" id="IPR016035">
    <property type="entry name" value="Acyl_Trfase/lysoPLipase"/>
</dbReference>
<keyword evidence="2" id="KW-1133">Transmembrane helix</keyword>
<dbReference type="OrthoDB" id="5953299at2759"/>
<sequence>MSSFFKNPEIKVKMAETGVAFSGGGIRSAALCSGVLRRLLQRNAKIDYLSCVSGGGYTGTAYLDWKYRHGKKDDPKWHTEFFDHMRERAGLMCNWQKTLSGMFDTIVLLFLMLFVSVIMPTIVWGSYVCPLAYVIDFIFGDLLRAEDEEEEDCEDRRASPRRQGPIAGGNATAGERRPRCPIQPGSKAYTRVVLFSVLAILFIALYLAAKRSKTALSSKLFIVSAISGLLFAFTFIPFFIYYFFNLTPAWMQLIIFVFSIFVWFFFPVLRGRSSLVLVIYLYAYFVYWKVFEATVFGVEYSDHRFYSLLFTSGIALYFVPALGAIQQRLVHVFNRWKLQKAFYTNASVGLSGCGGIGMDDLVLRTFFTRPSKHEQLADNEQGPLTLGDLEGIKPQYLSNIVVNEWLIGEREEELKYELLVMSPTEIERLDRRPGQDQFEGKLEPQDIKLSTAMATSAAAVARHMGAYQKSTESIKQLQIVLGLGMGASMISDWEGAMKENCCWRMLPILVEVLRGLPLVTFPLVYFAGGSETWVAIGVLIFFIVLLVFVFFAVMKTGRQNPNKLELVARWFITNIPFVRFIRELLVVANEGPMPPPILRLSDGGHIENLAILPLLKKRLPKIVVVDGGHKTNDIEWGESLLDALELARKKLHCSFNGMDGRDIIEDLKENFIYTPKGHQPRSYRFKVTYYEKEDEYSKGTKVGEGEILLISPRHPVKGVRKEEPVPWKDALRDIDVDLEAAKWGESPQQDADEVDDLTFCCCESCHSFKCQKLSNYLCGVFPQHITANQFFTPRMFAAYHREGYNGCVEAEAAEFLAADIQIEVTDTA</sequence>
<feature type="transmembrane region" description="Helical" evidence="2">
    <location>
        <begin position="533"/>
        <end position="554"/>
    </location>
</feature>
<proteinExistence type="predicted"/>
<dbReference type="GO" id="GO:0046475">
    <property type="term" value="P:glycerophospholipid catabolic process"/>
    <property type="evidence" value="ECO:0007669"/>
    <property type="project" value="TreeGrafter"/>
</dbReference>
<protein>
    <recommendedName>
        <fullName evidence="5">PNPLA domain-containing protein</fullName>
    </recommendedName>
</protein>
<dbReference type="GO" id="GO:0005509">
    <property type="term" value="F:calcium ion binding"/>
    <property type="evidence" value="ECO:0007669"/>
    <property type="project" value="TreeGrafter"/>
</dbReference>
<dbReference type="Proteomes" id="UP000275408">
    <property type="component" value="Unassembled WGS sequence"/>
</dbReference>
<dbReference type="GO" id="GO:0047498">
    <property type="term" value="F:calcium-dependent phospholipase A2 activity"/>
    <property type="evidence" value="ECO:0007669"/>
    <property type="project" value="TreeGrafter"/>
</dbReference>